<sequence length="283" mass="30766">MSRQPDMILTPLASGCSHPLPDGEWRCHSLFSQAINLQHEDGTLLTLLRGGTSLPPMGWLLRCQEYDYLRSILSPGTVLTLFAGGLHWRALRLRAPRRHVTPSLPTHPLQPLAAFLSAYPQKTGLCGSLSAAVHRADAPQQHLFRLLDNGFADAETLIGLGPGLTPSMDDMLVGALAVLYCAAPVRELPRKIKQFPPARTLQQLTTTVSACYLLHASQGRFSTTLIHLLRHLAVGAHSTRTHHAIRHLLAHGHTSGADTLLGVHVAQQCLVTHVSRGHCNDGP</sequence>
<protein>
    <submittedName>
        <fullName evidence="1">Uncharacterized protein DUF2877</fullName>
    </submittedName>
</protein>
<accession>A0ABD7QEJ0</accession>
<gene>
    <name evidence="1" type="ORF">EC841_108178</name>
</gene>
<dbReference type="Proteomes" id="UP000295263">
    <property type="component" value="Unassembled WGS sequence"/>
</dbReference>
<reference evidence="1 2" key="1">
    <citation type="submission" date="2019-03" db="EMBL/GenBank/DDBJ databases">
        <title>Genomic analyses of the natural microbiome of Caenorhabditis elegans.</title>
        <authorList>
            <person name="Samuel B."/>
        </authorList>
    </citation>
    <scope>NUCLEOTIDE SEQUENCE [LARGE SCALE GENOMIC DNA]</scope>
    <source>
        <strain evidence="1 2">JUb54</strain>
    </source>
</reference>
<proteinExistence type="predicted"/>
<dbReference type="EMBL" id="SLYQ01000008">
    <property type="protein sequence ID" value="TCQ71166.1"/>
    <property type="molecule type" value="Genomic_DNA"/>
</dbReference>
<dbReference type="InterPro" id="IPR021530">
    <property type="entry name" value="AllH-like"/>
</dbReference>
<name>A0ABD7QEJ0_RAOOR</name>
<comment type="caution">
    <text evidence="1">The sequence shown here is derived from an EMBL/GenBank/DDBJ whole genome shotgun (WGS) entry which is preliminary data.</text>
</comment>
<organism evidence="1 2">
    <name type="scientific">Raoultella ornithinolytica</name>
    <name type="common">Klebsiella ornithinolytica</name>
    <dbReference type="NCBI Taxonomy" id="54291"/>
    <lineage>
        <taxon>Bacteria</taxon>
        <taxon>Pseudomonadati</taxon>
        <taxon>Pseudomonadota</taxon>
        <taxon>Gammaproteobacteria</taxon>
        <taxon>Enterobacterales</taxon>
        <taxon>Enterobacteriaceae</taxon>
        <taxon>Klebsiella/Raoultella group</taxon>
        <taxon>Raoultella</taxon>
    </lineage>
</organism>
<dbReference type="AlphaFoldDB" id="A0ABD7QEJ0"/>
<evidence type="ECO:0000313" key="2">
    <source>
        <dbReference type="Proteomes" id="UP000295263"/>
    </source>
</evidence>
<evidence type="ECO:0000313" key="1">
    <source>
        <dbReference type="EMBL" id="TCQ71166.1"/>
    </source>
</evidence>
<dbReference type="Pfam" id="PF11392">
    <property type="entry name" value="AllH"/>
    <property type="match status" value="1"/>
</dbReference>